<dbReference type="EMBL" id="BAAADJ010000019">
    <property type="protein sequence ID" value="GAA0328265.1"/>
    <property type="molecule type" value="Genomic_DNA"/>
</dbReference>
<proteinExistence type="predicted"/>
<evidence type="ECO:0000313" key="3">
    <source>
        <dbReference type="Proteomes" id="UP001500782"/>
    </source>
</evidence>
<organism evidence="2 3">
    <name type="scientific">Bacillus carboniphilus</name>
    <dbReference type="NCBI Taxonomy" id="86663"/>
    <lineage>
        <taxon>Bacteria</taxon>
        <taxon>Bacillati</taxon>
        <taxon>Bacillota</taxon>
        <taxon>Bacilli</taxon>
        <taxon>Bacillales</taxon>
        <taxon>Bacillaceae</taxon>
        <taxon>Bacillus</taxon>
    </lineage>
</organism>
<accession>A0ABP3FY66</accession>
<sequence length="68" mass="7717">MPNEPAKRQCAPLESNNSNPYQITKKTPRTSIPGALRDLKSRSLIQIVAQAPNHPRRVLLYKLDNRPL</sequence>
<feature type="compositionally biased region" description="Polar residues" evidence="1">
    <location>
        <begin position="14"/>
        <end position="25"/>
    </location>
</feature>
<gene>
    <name evidence="2" type="ORF">GCM10008967_18440</name>
</gene>
<keyword evidence="3" id="KW-1185">Reference proteome</keyword>
<feature type="region of interest" description="Disordered" evidence="1">
    <location>
        <begin position="1"/>
        <end position="33"/>
    </location>
</feature>
<comment type="caution">
    <text evidence="2">The sequence shown here is derived from an EMBL/GenBank/DDBJ whole genome shotgun (WGS) entry which is preliminary data.</text>
</comment>
<name>A0ABP3FY66_9BACI</name>
<reference evidence="3" key="1">
    <citation type="journal article" date="2019" name="Int. J. Syst. Evol. Microbiol.">
        <title>The Global Catalogue of Microorganisms (GCM) 10K type strain sequencing project: providing services to taxonomists for standard genome sequencing and annotation.</title>
        <authorList>
            <consortium name="The Broad Institute Genomics Platform"/>
            <consortium name="The Broad Institute Genome Sequencing Center for Infectious Disease"/>
            <person name="Wu L."/>
            <person name="Ma J."/>
        </authorList>
    </citation>
    <scope>NUCLEOTIDE SEQUENCE [LARGE SCALE GENOMIC DNA]</scope>
    <source>
        <strain evidence="3">JCM 9731</strain>
    </source>
</reference>
<evidence type="ECO:0000313" key="2">
    <source>
        <dbReference type="EMBL" id="GAA0328265.1"/>
    </source>
</evidence>
<protein>
    <submittedName>
        <fullName evidence="2">Uncharacterized protein</fullName>
    </submittedName>
</protein>
<dbReference type="Proteomes" id="UP001500782">
    <property type="component" value="Unassembled WGS sequence"/>
</dbReference>
<evidence type="ECO:0000256" key="1">
    <source>
        <dbReference type="SAM" id="MobiDB-lite"/>
    </source>
</evidence>